<dbReference type="InterPro" id="IPR036097">
    <property type="entry name" value="HisK_dim/P_sf"/>
</dbReference>
<dbReference type="Gene3D" id="3.40.50.2300">
    <property type="match status" value="2"/>
</dbReference>
<dbReference type="SUPFAM" id="SSF47384">
    <property type="entry name" value="Homodimeric domain of signal transducing histidine kinase"/>
    <property type="match status" value="1"/>
</dbReference>
<dbReference type="OrthoDB" id="5290456at2"/>
<dbReference type="SUPFAM" id="SSF52172">
    <property type="entry name" value="CheY-like"/>
    <property type="match status" value="2"/>
</dbReference>
<evidence type="ECO:0000256" key="9">
    <source>
        <dbReference type="ARBA" id="ARBA00022741"/>
    </source>
</evidence>
<organism evidence="25 26">
    <name type="scientific">Tibeticola sediminis</name>
    <dbReference type="NCBI Taxonomy" id="1917811"/>
    <lineage>
        <taxon>Bacteria</taxon>
        <taxon>Pseudomonadati</taxon>
        <taxon>Pseudomonadota</taxon>
        <taxon>Betaproteobacteria</taxon>
        <taxon>Burkholderiales</taxon>
        <taxon>Comamonadaceae</taxon>
        <taxon>Tibeticola</taxon>
    </lineage>
</organism>
<dbReference type="Gene3D" id="1.20.120.160">
    <property type="entry name" value="HPT domain"/>
    <property type="match status" value="1"/>
</dbReference>
<dbReference type="InterPro" id="IPR001789">
    <property type="entry name" value="Sig_transdc_resp-reg_receiver"/>
</dbReference>
<dbReference type="SMART" id="SM00073">
    <property type="entry name" value="HPT"/>
    <property type="match status" value="1"/>
</dbReference>
<dbReference type="PRINTS" id="PR00344">
    <property type="entry name" value="BCTRLSENSOR"/>
</dbReference>
<evidence type="ECO:0000256" key="10">
    <source>
        <dbReference type="ARBA" id="ARBA00022777"/>
    </source>
</evidence>
<dbReference type="GO" id="GO:0005886">
    <property type="term" value="C:plasma membrane"/>
    <property type="evidence" value="ECO:0007669"/>
    <property type="project" value="UniProtKB-SubCell"/>
</dbReference>
<keyword evidence="9" id="KW-0547">Nucleotide-binding</keyword>
<evidence type="ECO:0000313" key="25">
    <source>
        <dbReference type="EMBL" id="RPE67745.1"/>
    </source>
</evidence>
<dbReference type="Pfam" id="PF00512">
    <property type="entry name" value="HisKA"/>
    <property type="match status" value="1"/>
</dbReference>
<evidence type="ECO:0000256" key="15">
    <source>
        <dbReference type="ARBA" id="ARBA00023136"/>
    </source>
</evidence>
<evidence type="ECO:0000256" key="17">
    <source>
        <dbReference type="ARBA" id="ARBA00070152"/>
    </source>
</evidence>
<sequence>MVRAPLRRFSLRWLLTASLVLFAVVPATLATWLMARAGTQATGELAGTLLGRIADRVQLGTEDLLRRAPDALNALLGERPSAEEVARARAWLDDPRDFEAMAFALTRQSGDVPALYFGTQRGAYLSVETREGHTRIHERAADGVGRRSFDVQHPGDRGRAAMIEPQSFEPRTRGWYQRAVDAKGRVFSPVELVDGEPRVTLSQPVYAEDRSVAGVFAADLRLGRLPDSLRTQRMSAHGAAFVMDERGQLLAGSAGDSLLRLADGRASLRSPAESANAVIRDAHTAWQALRARQSADNVALDTAVQRVPAAAGPLLMVQRPFGQDWGLHWVLVVAAPETDFTAGLLRARDASLALTAGVGVLGLLAAWWLARRLAGRLEQLGDSARSIGEGVVPAVDTATRIREVHALSTVLHDSAAQIGRYRQQVARDARQLQQANETLEARVAERTAELAASREEALAAAQAKAAFLATMSHEIRTPLNGVVGMSTLLAETALDAEQRDYLQTIRLSSDQLLSVINDILDFSKIESGKLELEAEPLALRTAVEEACDIAAPRAREKGIELLIDMPDPAPGQMPEAIVGDVTRLRQVLINLVNNAVKFTPKGEVAVHVRPRGAPDAHGRVTIEFRITDTGIGIPEDRIGTLFQAFTQADASTTRKYGGTGLGLAICQRLVALMGGEIGVESTLGQGSSFWFTVVAPVTTLDRPNGALAATRLQGCRALIVDDNPTNLRLLRRQLERWGLEVESAESAGEALRLLEAAAVPGAGAGGDDAHASEPRWLPDLIITDMHMPEMDGVDFARTLRTQPLGEGLSLVLLSSGYLPASDEAARLFDARLLKPARQTQLFETLVRCLSSDTLAEGAQARRVDEPKPRGTVLVADDNPVNLKVARAMLSRLGFAVRTADDGHEAVAAVAEAITQGETLAAVLMDMNMPQMDGLEATREILARWGERAPPILALTAAVLPEDQARCAEAGMVDYLTKPLQVAALARALERWARSDAPGRTNTTEPSGPAEPGAMAASDLPVLDGSRLEEFREFDDEAQTLTREVVRLFLDTLAQRLADIDAALAAARAEALCTAAHALKGAASNIGALALQQACAELESVAQTGALPENAAAVSTRLAALAQATREALATWQTPPCP</sequence>
<evidence type="ECO:0000313" key="26">
    <source>
        <dbReference type="Proteomes" id="UP000272193"/>
    </source>
</evidence>
<keyword evidence="10 25" id="KW-0418">Kinase</keyword>
<evidence type="ECO:0000256" key="3">
    <source>
        <dbReference type="ARBA" id="ARBA00012438"/>
    </source>
</evidence>
<dbReference type="SUPFAM" id="SSF55874">
    <property type="entry name" value="ATPase domain of HSP90 chaperone/DNA topoisomerase II/histidine kinase"/>
    <property type="match status" value="1"/>
</dbReference>
<dbReference type="SUPFAM" id="SSF47226">
    <property type="entry name" value="Histidine-containing phosphotransfer domain, HPT domain"/>
    <property type="match status" value="1"/>
</dbReference>
<evidence type="ECO:0000256" key="20">
    <source>
        <dbReference type="SAM" id="Coils"/>
    </source>
</evidence>
<keyword evidence="26" id="KW-1185">Reference proteome</keyword>
<dbReference type="RefSeq" id="WP_124222471.1">
    <property type="nucleotide sequence ID" value="NZ_RKQL01000003.1"/>
</dbReference>
<evidence type="ECO:0000256" key="4">
    <source>
        <dbReference type="ARBA" id="ARBA00022475"/>
    </source>
</evidence>
<feature type="domain" description="Response regulatory" evidence="23">
    <location>
        <begin position="716"/>
        <end position="849"/>
    </location>
</feature>
<keyword evidence="12" id="KW-1133">Transmembrane helix</keyword>
<evidence type="ECO:0000259" key="23">
    <source>
        <dbReference type="PROSITE" id="PS50110"/>
    </source>
</evidence>
<feature type="domain" description="Histidine kinase" evidence="22">
    <location>
        <begin position="470"/>
        <end position="697"/>
    </location>
</feature>
<evidence type="ECO:0000256" key="5">
    <source>
        <dbReference type="ARBA" id="ARBA00022553"/>
    </source>
</evidence>
<dbReference type="CDD" id="cd00082">
    <property type="entry name" value="HisKA"/>
    <property type="match status" value="1"/>
</dbReference>
<accession>A0A3N4UGZ3</accession>
<keyword evidence="6" id="KW-0808">Transferase</keyword>
<dbReference type="PANTHER" id="PTHR45339:SF1">
    <property type="entry name" value="HYBRID SIGNAL TRANSDUCTION HISTIDINE KINASE J"/>
    <property type="match status" value="1"/>
</dbReference>
<dbReference type="InterPro" id="IPR008207">
    <property type="entry name" value="Sig_transdc_His_kin_Hpt_dom"/>
</dbReference>
<feature type="modified residue" description="Phosphohistidine" evidence="18">
    <location>
        <position position="1076"/>
    </location>
</feature>
<keyword evidence="15" id="KW-0472">Membrane</keyword>
<comment type="catalytic activity">
    <reaction evidence="1">
        <text>ATP + protein L-histidine = ADP + protein N-phospho-L-histidine.</text>
        <dbReference type="EC" id="2.7.13.3"/>
    </reaction>
</comment>
<evidence type="ECO:0000256" key="1">
    <source>
        <dbReference type="ARBA" id="ARBA00000085"/>
    </source>
</evidence>
<dbReference type="InterPro" id="IPR005467">
    <property type="entry name" value="His_kinase_dom"/>
</dbReference>
<evidence type="ECO:0000256" key="13">
    <source>
        <dbReference type="ARBA" id="ARBA00023012"/>
    </source>
</evidence>
<name>A0A3N4UGZ3_9BURK</name>
<comment type="subcellular location">
    <subcellularLocation>
        <location evidence="2">Cell membrane</location>
        <topology evidence="2">Multi-pass membrane protein</topology>
    </subcellularLocation>
</comment>
<dbReference type="InterPro" id="IPR003661">
    <property type="entry name" value="HisK_dim/P_dom"/>
</dbReference>
<dbReference type="PANTHER" id="PTHR45339">
    <property type="entry name" value="HYBRID SIGNAL TRANSDUCTION HISTIDINE KINASE J"/>
    <property type="match status" value="1"/>
</dbReference>
<dbReference type="Gene3D" id="1.10.287.130">
    <property type="match status" value="1"/>
</dbReference>
<dbReference type="InterPro" id="IPR036890">
    <property type="entry name" value="HATPase_C_sf"/>
</dbReference>
<dbReference type="Gene3D" id="3.30.450.20">
    <property type="entry name" value="PAS domain"/>
    <property type="match status" value="2"/>
</dbReference>
<dbReference type="SMART" id="SM00388">
    <property type="entry name" value="HisKA"/>
    <property type="match status" value="1"/>
</dbReference>
<dbReference type="SMART" id="SM00448">
    <property type="entry name" value="REC"/>
    <property type="match status" value="2"/>
</dbReference>
<comment type="function">
    <text evidence="16">Member of the two-component regulatory system BvgS/BvgA. Phosphorylates BvgA via a four-step phosphorelay in response to environmental signals.</text>
</comment>
<dbReference type="Pfam" id="PF00072">
    <property type="entry name" value="Response_reg"/>
    <property type="match status" value="2"/>
</dbReference>
<dbReference type="CDD" id="cd16922">
    <property type="entry name" value="HATPase_EvgS-ArcB-TorS-like"/>
    <property type="match status" value="1"/>
</dbReference>
<keyword evidence="14" id="KW-0843">Virulence</keyword>
<dbReference type="Proteomes" id="UP000272193">
    <property type="component" value="Unassembled WGS sequence"/>
</dbReference>
<dbReference type="Pfam" id="PF02518">
    <property type="entry name" value="HATPase_c"/>
    <property type="match status" value="1"/>
</dbReference>
<dbReference type="InterPro" id="IPR004358">
    <property type="entry name" value="Sig_transdc_His_kin-like_C"/>
</dbReference>
<keyword evidence="20" id="KW-0175">Coiled coil</keyword>
<dbReference type="InterPro" id="IPR003594">
    <property type="entry name" value="HATPase_dom"/>
</dbReference>
<keyword evidence="8" id="KW-0732">Signal</keyword>
<feature type="modified residue" description="4-aspartylphosphate" evidence="19">
    <location>
        <position position="925"/>
    </location>
</feature>
<evidence type="ECO:0000256" key="19">
    <source>
        <dbReference type="PROSITE-ProRule" id="PRU00169"/>
    </source>
</evidence>
<dbReference type="PROSITE" id="PS50110">
    <property type="entry name" value="RESPONSE_REGULATORY"/>
    <property type="match status" value="2"/>
</dbReference>
<dbReference type="GO" id="GO:0005524">
    <property type="term" value="F:ATP binding"/>
    <property type="evidence" value="ECO:0007669"/>
    <property type="project" value="UniProtKB-KW"/>
</dbReference>
<dbReference type="SMART" id="SM00387">
    <property type="entry name" value="HATPase_c"/>
    <property type="match status" value="1"/>
</dbReference>
<keyword evidence="4" id="KW-1003">Cell membrane</keyword>
<gene>
    <name evidence="25" type="ORF">EDC62_1629</name>
</gene>
<evidence type="ECO:0000256" key="8">
    <source>
        <dbReference type="ARBA" id="ARBA00022729"/>
    </source>
</evidence>
<evidence type="ECO:0000256" key="18">
    <source>
        <dbReference type="PROSITE-ProRule" id="PRU00110"/>
    </source>
</evidence>
<dbReference type="EC" id="2.7.13.3" evidence="3"/>
<comment type="caution">
    <text evidence="25">The sequence shown here is derived from an EMBL/GenBank/DDBJ whole genome shotgun (WGS) entry which is preliminary data.</text>
</comment>
<evidence type="ECO:0000256" key="6">
    <source>
        <dbReference type="ARBA" id="ARBA00022679"/>
    </source>
</evidence>
<keyword evidence="11" id="KW-0067">ATP-binding</keyword>
<dbReference type="PROSITE" id="PS50894">
    <property type="entry name" value="HPT"/>
    <property type="match status" value="1"/>
</dbReference>
<dbReference type="Pfam" id="PF01627">
    <property type="entry name" value="Hpt"/>
    <property type="match status" value="1"/>
</dbReference>
<dbReference type="PROSITE" id="PS50109">
    <property type="entry name" value="HIS_KIN"/>
    <property type="match status" value="1"/>
</dbReference>
<evidence type="ECO:0000259" key="22">
    <source>
        <dbReference type="PROSITE" id="PS50109"/>
    </source>
</evidence>
<dbReference type="EMBL" id="RKQL01000003">
    <property type="protein sequence ID" value="RPE67745.1"/>
    <property type="molecule type" value="Genomic_DNA"/>
</dbReference>
<keyword evidence="5 19" id="KW-0597">Phosphoprotein</keyword>
<proteinExistence type="predicted"/>
<evidence type="ECO:0000256" key="14">
    <source>
        <dbReference type="ARBA" id="ARBA00023026"/>
    </source>
</evidence>
<evidence type="ECO:0000256" key="21">
    <source>
        <dbReference type="SAM" id="MobiDB-lite"/>
    </source>
</evidence>
<evidence type="ECO:0000259" key="24">
    <source>
        <dbReference type="PROSITE" id="PS50894"/>
    </source>
</evidence>
<dbReference type="InterPro" id="IPR011006">
    <property type="entry name" value="CheY-like_superfamily"/>
</dbReference>
<evidence type="ECO:0000256" key="2">
    <source>
        <dbReference type="ARBA" id="ARBA00004651"/>
    </source>
</evidence>
<feature type="region of interest" description="Disordered" evidence="21">
    <location>
        <begin position="993"/>
        <end position="1016"/>
    </location>
</feature>
<dbReference type="InterPro" id="IPR036641">
    <property type="entry name" value="HPT_dom_sf"/>
</dbReference>
<evidence type="ECO:0000256" key="11">
    <source>
        <dbReference type="ARBA" id="ARBA00022840"/>
    </source>
</evidence>
<dbReference type="InterPro" id="IPR033479">
    <property type="entry name" value="dCache_1"/>
</dbReference>
<evidence type="ECO:0000256" key="12">
    <source>
        <dbReference type="ARBA" id="ARBA00022989"/>
    </source>
</evidence>
<dbReference type="FunFam" id="3.30.565.10:FF:000010">
    <property type="entry name" value="Sensor histidine kinase RcsC"/>
    <property type="match status" value="1"/>
</dbReference>
<feature type="modified residue" description="4-aspartylphosphate" evidence="19">
    <location>
        <position position="784"/>
    </location>
</feature>
<dbReference type="Gene3D" id="3.30.565.10">
    <property type="entry name" value="Histidine kinase-like ATPase, C-terminal domain"/>
    <property type="match status" value="1"/>
</dbReference>
<feature type="domain" description="Response regulatory" evidence="23">
    <location>
        <begin position="871"/>
        <end position="992"/>
    </location>
</feature>
<keyword evidence="13" id="KW-0902">Two-component regulatory system</keyword>
<evidence type="ECO:0000256" key="16">
    <source>
        <dbReference type="ARBA" id="ARBA00058004"/>
    </source>
</evidence>
<keyword evidence="7" id="KW-0812">Transmembrane</keyword>
<feature type="domain" description="HPt" evidence="24">
    <location>
        <begin position="1037"/>
        <end position="1131"/>
    </location>
</feature>
<protein>
    <recommendedName>
        <fullName evidence="17">Virulence sensor protein BvgS</fullName>
        <ecNumber evidence="3">2.7.13.3</ecNumber>
    </recommendedName>
</protein>
<evidence type="ECO:0000256" key="7">
    <source>
        <dbReference type="ARBA" id="ARBA00022692"/>
    </source>
</evidence>
<dbReference type="Pfam" id="PF02743">
    <property type="entry name" value="dCache_1"/>
    <property type="match status" value="1"/>
</dbReference>
<reference evidence="25 26" key="1">
    <citation type="submission" date="2018-11" db="EMBL/GenBank/DDBJ databases">
        <title>Genomic Encyclopedia of Type Strains, Phase IV (KMG-IV): sequencing the most valuable type-strain genomes for metagenomic binning, comparative biology and taxonomic classification.</title>
        <authorList>
            <person name="Goeker M."/>
        </authorList>
    </citation>
    <scope>NUCLEOTIDE SEQUENCE [LARGE SCALE GENOMIC DNA]</scope>
    <source>
        <strain evidence="25 26">DSM 101684</strain>
    </source>
</reference>
<dbReference type="AlphaFoldDB" id="A0A3N4UGZ3"/>
<feature type="coiled-coil region" evidence="20">
    <location>
        <begin position="418"/>
        <end position="456"/>
    </location>
</feature>
<dbReference type="CDD" id="cd17546">
    <property type="entry name" value="REC_hyHK_CKI1_RcsC-like"/>
    <property type="match status" value="2"/>
</dbReference>
<dbReference type="GO" id="GO:0000155">
    <property type="term" value="F:phosphorelay sensor kinase activity"/>
    <property type="evidence" value="ECO:0007669"/>
    <property type="project" value="InterPro"/>
</dbReference>
<dbReference type="FunFam" id="1.10.287.130:FF:000003">
    <property type="entry name" value="Histidine kinase"/>
    <property type="match status" value="1"/>
</dbReference>